<feature type="compositionally biased region" description="Low complexity" evidence="1">
    <location>
        <begin position="100"/>
        <end position="111"/>
    </location>
</feature>
<keyword evidence="2" id="KW-0732">Signal</keyword>
<feature type="region of interest" description="Disordered" evidence="1">
    <location>
        <begin position="479"/>
        <end position="502"/>
    </location>
</feature>
<evidence type="ECO:0000256" key="2">
    <source>
        <dbReference type="SAM" id="SignalP"/>
    </source>
</evidence>
<feature type="region of interest" description="Disordered" evidence="1">
    <location>
        <begin position="75"/>
        <end position="111"/>
    </location>
</feature>
<comment type="caution">
    <text evidence="3">The sequence shown here is derived from an EMBL/GenBank/DDBJ whole genome shotgun (WGS) entry which is preliminary data.</text>
</comment>
<reference evidence="4" key="1">
    <citation type="journal article" date="2023" name="Commun. Biol.">
        <title>Genome analysis of Parmales, the sister group of diatoms, reveals the evolutionary specialization of diatoms from phago-mixotrophs to photoautotrophs.</title>
        <authorList>
            <person name="Ban H."/>
            <person name="Sato S."/>
            <person name="Yoshikawa S."/>
            <person name="Yamada K."/>
            <person name="Nakamura Y."/>
            <person name="Ichinomiya M."/>
            <person name="Sato N."/>
            <person name="Blanc-Mathieu R."/>
            <person name="Endo H."/>
            <person name="Kuwata A."/>
            <person name="Ogata H."/>
        </authorList>
    </citation>
    <scope>NUCLEOTIDE SEQUENCE [LARGE SCALE GENOMIC DNA]</scope>
    <source>
        <strain evidence="4">NIES 3700</strain>
    </source>
</reference>
<evidence type="ECO:0000313" key="3">
    <source>
        <dbReference type="EMBL" id="GMI07215.1"/>
    </source>
</evidence>
<proteinExistence type="predicted"/>
<dbReference type="Proteomes" id="UP001165122">
    <property type="component" value="Unassembled WGS sequence"/>
</dbReference>
<feature type="region of interest" description="Disordered" evidence="1">
    <location>
        <begin position="357"/>
        <end position="402"/>
    </location>
</feature>
<feature type="compositionally biased region" description="Basic and acidic residues" evidence="1">
    <location>
        <begin position="357"/>
        <end position="370"/>
    </location>
</feature>
<feature type="region of interest" description="Disordered" evidence="1">
    <location>
        <begin position="162"/>
        <end position="221"/>
    </location>
</feature>
<feature type="compositionally biased region" description="Basic residues" evidence="1">
    <location>
        <begin position="479"/>
        <end position="489"/>
    </location>
</feature>
<feature type="compositionally biased region" description="Basic and acidic residues" evidence="1">
    <location>
        <begin position="309"/>
        <end position="328"/>
    </location>
</feature>
<feature type="signal peptide" evidence="2">
    <location>
        <begin position="1"/>
        <end position="18"/>
    </location>
</feature>
<dbReference type="EMBL" id="BRXW01000109">
    <property type="protein sequence ID" value="GMI07215.1"/>
    <property type="molecule type" value="Genomic_DNA"/>
</dbReference>
<organism evidence="3 4">
    <name type="scientific">Triparma laevis f. longispina</name>
    <dbReference type="NCBI Taxonomy" id="1714387"/>
    <lineage>
        <taxon>Eukaryota</taxon>
        <taxon>Sar</taxon>
        <taxon>Stramenopiles</taxon>
        <taxon>Ochrophyta</taxon>
        <taxon>Bolidophyceae</taxon>
        <taxon>Parmales</taxon>
        <taxon>Triparmaceae</taxon>
        <taxon>Triparma</taxon>
    </lineage>
</organism>
<dbReference type="OrthoDB" id="10559799at2759"/>
<dbReference type="AlphaFoldDB" id="A0A9W7CK75"/>
<protein>
    <submittedName>
        <fullName evidence="3">Uncharacterized protein</fullName>
    </submittedName>
</protein>
<accession>A0A9W7CK75</accession>
<evidence type="ECO:0000256" key="1">
    <source>
        <dbReference type="SAM" id="MobiDB-lite"/>
    </source>
</evidence>
<evidence type="ECO:0000313" key="4">
    <source>
        <dbReference type="Proteomes" id="UP001165122"/>
    </source>
</evidence>
<name>A0A9W7CK75_9STRA</name>
<sequence length="530" mass="59251">MSRLLLLVLSALYYPATSFLLPSPPVLQPPFPLGASPSSSDPLDPKIDINEVSDEVTLLAAYSYLKRKNRLPWTAKEDRERKKSSRTASNPNETGYFWDPGDLPSGSTPLSSTLFSESLDAFDADTVDETLTSSMLPADVSKIAQPPSVQIFRESIADELLKEGGGEAQDDDSDDKDLEGAGGDGKEKDKDEEESGKNANYFGTPDPYKNHKPRKQSVAKKSMFSNAEFKDYWYDKRWGKDYTPKRKLKAINNRVSELPWEVLQSKERSDFKHQLTNSFSLQQLSSLTDAEVTLAVTQYIQSNTLRGQKTSERHSGGYDSHIKNRSSEVEDSSNTFKFKTTDENELLARRKEFSERAEKGYRTRRLKEQQEGLAETSDDSPKRRPVGRPPKSPSVGLTESTSAKPNKLYSIKGYYGCKSVGARAAMVRIESTLNMGEVPELKDVKELVTPKLSRLNGRKAMLLKVAKGLGGKGLCKVPKKKKKKKRGRKVGGEGGEEGEGEEEEEVVVKFIQNFNVEELGLYIINKYEEK</sequence>
<gene>
    <name evidence="3" type="ORF">TrLO_g11056</name>
</gene>
<feature type="chain" id="PRO_5040861242" evidence="2">
    <location>
        <begin position="19"/>
        <end position="530"/>
    </location>
</feature>
<feature type="region of interest" description="Disordered" evidence="1">
    <location>
        <begin position="305"/>
        <end position="336"/>
    </location>
</feature>
<feature type="compositionally biased region" description="Acidic residues" evidence="1">
    <location>
        <begin position="168"/>
        <end position="177"/>
    </location>
</feature>
<keyword evidence="4" id="KW-1185">Reference proteome</keyword>